<evidence type="ECO:0000313" key="1">
    <source>
        <dbReference type="EMBL" id="KAF9508599.1"/>
    </source>
</evidence>
<evidence type="ECO:0000313" key="2">
    <source>
        <dbReference type="Proteomes" id="UP000886523"/>
    </source>
</evidence>
<comment type="caution">
    <text evidence="1">The sequence shown here is derived from an EMBL/GenBank/DDBJ whole genome shotgun (WGS) entry which is preliminary data.</text>
</comment>
<dbReference type="EMBL" id="MU129055">
    <property type="protein sequence ID" value="KAF9508599.1"/>
    <property type="molecule type" value="Genomic_DNA"/>
</dbReference>
<dbReference type="AlphaFoldDB" id="A0A9P6DRM2"/>
<sequence length="87" mass="9743">PIRPFFTFPHWRQPVPTPDRETRCYTRDCNSSTIDIANASWDSSPLTPITNSQLGILGALPSSSVLPFEVLFVDNVRHASFQGALRQ</sequence>
<name>A0A9P6DRM2_9AGAM</name>
<accession>A0A9P6DRM2</accession>
<feature type="non-terminal residue" evidence="1">
    <location>
        <position position="1"/>
    </location>
</feature>
<proteinExistence type="predicted"/>
<keyword evidence="2" id="KW-1185">Reference proteome</keyword>
<organism evidence="1 2">
    <name type="scientific">Hydnum rufescens UP504</name>
    <dbReference type="NCBI Taxonomy" id="1448309"/>
    <lineage>
        <taxon>Eukaryota</taxon>
        <taxon>Fungi</taxon>
        <taxon>Dikarya</taxon>
        <taxon>Basidiomycota</taxon>
        <taxon>Agaricomycotina</taxon>
        <taxon>Agaricomycetes</taxon>
        <taxon>Cantharellales</taxon>
        <taxon>Hydnaceae</taxon>
        <taxon>Hydnum</taxon>
    </lineage>
</organism>
<gene>
    <name evidence="1" type="ORF">BS47DRAFT_1350201</name>
</gene>
<protein>
    <submittedName>
        <fullName evidence="1">Uncharacterized protein</fullName>
    </submittedName>
</protein>
<reference evidence="1" key="1">
    <citation type="journal article" date="2020" name="Nat. Commun.">
        <title>Large-scale genome sequencing of mycorrhizal fungi provides insights into the early evolution of symbiotic traits.</title>
        <authorList>
            <person name="Miyauchi S."/>
            <person name="Kiss E."/>
            <person name="Kuo A."/>
            <person name="Drula E."/>
            <person name="Kohler A."/>
            <person name="Sanchez-Garcia M."/>
            <person name="Morin E."/>
            <person name="Andreopoulos B."/>
            <person name="Barry K.W."/>
            <person name="Bonito G."/>
            <person name="Buee M."/>
            <person name="Carver A."/>
            <person name="Chen C."/>
            <person name="Cichocki N."/>
            <person name="Clum A."/>
            <person name="Culley D."/>
            <person name="Crous P.W."/>
            <person name="Fauchery L."/>
            <person name="Girlanda M."/>
            <person name="Hayes R.D."/>
            <person name="Keri Z."/>
            <person name="LaButti K."/>
            <person name="Lipzen A."/>
            <person name="Lombard V."/>
            <person name="Magnuson J."/>
            <person name="Maillard F."/>
            <person name="Murat C."/>
            <person name="Nolan M."/>
            <person name="Ohm R.A."/>
            <person name="Pangilinan J."/>
            <person name="Pereira M.F."/>
            <person name="Perotto S."/>
            <person name="Peter M."/>
            <person name="Pfister S."/>
            <person name="Riley R."/>
            <person name="Sitrit Y."/>
            <person name="Stielow J.B."/>
            <person name="Szollosi G."/>
            <person name="Zifcakova L."/>
            <person name="Stursova M."/>
            <person name="Spatafora J.W."/>
            <person name="Tedersoo L."/>
            <person name="Vaario L.M."/>
            <person name="Yamada A."/>
            <person name="Yan M."/>
            <person name="Wang P."/>
            <person name="Xu J."/>
            <person name="Bruns T."/>
            <person name="Baldrian P."/>
            <person name="Vilgalys R."/>
            <person name="Dunand C."/>
            <person name="Henrissat B."/>
            <person name="Grigoriev I.V."/>
            <person name="Hibbett D."/>
            <person name="Nagy L.G."/>
            <person name="Martin F.M."/>
        </authorList>
    </citation>
    <scope>NUCLEOTIDE SEQUENCE</scope>
    <source>
        <strain evidence="1">UP504</strain>
    </source>
</reference>
<dbReference type="Proteomes" id="UP000886523">
    <property type="component" value="Unassembled WGS sequence"/>
</dbReference>